<comment type="similarity">
    <text evidence="1">Belongs to the Fur family.</text>
</comment>
<dbReference type="GO" id="GO:1900376">
    <property type="term" value="P:regulation of secondary metabolite biosynthetic process"/>
    <property type="evidence" value="ECO:0007669"/>
    <property type="project" value="TreeGrafter"/>
</dbReference>
<evidence type="ECO:0000256" key="4">
    <source>
        <dbReference type="ARBA" id="ARBA00023015"/>
    </source>
</evidence>
<evidence type="ECO:0000256" key="8">
    <source>
        <dbReference type="PIRSR" id="PIRSR602481-2"/>
    </source>
</evidence>
<dbReference type="Gene3D" id="1.10.10.10">
    <property type="entry name" value="Winged helix-like DNA-binding domain superfamily/Winged helix DNA-binding domain"/>
    <property type="match status" value="1"/>
</dbReference>
<dbReference type="GO" id="GO:0003700">
    <property type="term" value="F:DNA-binding transcription factor activity"/>
    <property type="evidence" value="ECO:0007669"/>
    <property type="project" value="InterPro"/>
</dbReference>
<dbReference type="PANTHER" id="PTHR33202:SF7">
    <property type="entry name" value="FERRIC UPTAKE REGULATION PROTEIN"/>
    <property type="match status" value="1"/>
</dbReference>
<feature type="binding site" evidence="7">
    <location>
        <position position="96"/>
    </location>
    <ligand>
        <name>Zn(2+)</name>
        <dbReference type="ChEBI" id="CHEBI:29105"/>
    </ligand>
</feature>
<comment type="cofactor">
    <cofactor evidence="7">
        <name>Zn(2+)</name>
        <dbReference type="ChEBI" id="CHEBI:29105"/>
    </cofactor>
    <text evidence="7">Binds 1 zinc ion per subunit.</text>
</comment>
<organism evidence="9 10">
    <name type="scientific">Thermodesulfitimonas autotrophica</name>
    <dbReference type="NCBI Taxonomy" id="1894989"/>
    <lineage>
        <taxon>Bacteria</taxon>
        <taxon>Bacillati</taxon>
        <taxon>Bacillota</taxon>
        <taxon>Clostridia</taxon>
        <taxon>Thermoanaerobacterales</taxon>
        <taxon>Thermoanaerobacteraceae</taxon>
        <taxon>Thermodesulfitimonas</taxon>
    </lineage>
</organism>
<protein>
    <submittedName>
        <fullName evidence="9">Fur family zinc uptake transcriptional regulator/Fur family ferric uptake transcriptional regulator</fullName>
    </submittedName>
</protein>
<dbReference type="GO" id="GO:0000976">
    <property type="term" value="F:transcription cis-regulatory region binding"/>
    <property type="evidence" value="ECO:0007669"/>
    <property type="project" value="TreeGrafter"/>
</dbReference>
<dbReference type="AlphaFoldDB" id="A0A3N5BET6"/>
<dbReference type="InterPro" id="IPR043135">
    <property type="entry name" value="Fur_C"/>
</dbReference>
<dbReference type="Gene3D" id="3.30.1490.190">
    <property type="match status" value="1"/>
</dbReference>
<evidence type="ECO:0000256" key="2">
    <source>
        <dbReference type="ARBA" id="ARBA00022491"/>
    </source>
</evidence>
<dbReference type="InterPro" id="IPR002481">
    <property type="entry name" value="FUR"/>
</dbReference>
<dbReference type="RefSeq" id="WP_170157706.1">
    <property type="nucleotide sequence ID" value="NZ_RKRE01000002.1"/>
</dbReference>
<keyword evidence="8" id="KW-0408">Iron</keyword>
<keyword evidence="5" id="KW-0238">DNA-binding</keyword>
<keyword evidence="7" id="KW-0479">Metal-binding</keyword>
<comment type="cofactor">
    <cofactor evidence="8">
        <name>Mn(2+)</name>
        <dbReference type="ChEBI" id="CHEBI:29035"/>
    </cofactor>
    <cofactor evidence="8">
        <name>Fe(2+)</name>
        <dbReference type="ChEBI" id="CHEBI:29033"/>
    </cofactor>
    <text evidence="8">Binds 1 Mn(2+) or Fe(2+) ion per subunit.</text>
</comment>
<evidence type="ECO:0000256" key="1">
    <source>
        <dbReference type="ARBA" id="ARBA00007957"/>
    </source>
</evidence>
<comment type="caution">
    <text evidence="9">The sequence shown here is derived from an EMBL/GenBank/DDBJ whole genome shotgun (WGS) entry which is preliminary data.</text>
</comment>
<dbReference type="Proteomes" id="UP000282654">
    <property type="component" value="Unassembled WGS sequence"/>
</dbReference>
<proteinExistence type="inferred from homology"/>
<feature type="binding site" evidence="8">
    <location>
        <position position="125"/>
    </location>
    <ligand>
        <name>Fe cation</name>
        <dbReference type="ChEBI" id="CHEBI:24875"/>
    </ligand>
</feature>
<dbReference type="EMBL" id="RKRE01000002">
    <property type="protein sequence ID" value="RPF46612.1"/>
    <property type="molecule type" value="Genomic_DNA"/>
</dbReference>
<evidence type="ECO:0000313" key="10">
    <source>
        <dbReference type="Proteomes" id="UP000282654"/>
    </source>
</evidence>
<evidence type="ECO:0000256" key="7">
    <source>
        <dbReference type="PIRSR" id="PIRSR602481-1"/>
    </source>
</evidence>
<keyword evidence="2" id="KW-0678">Repressor</keyword>
<evidence type="ECO:0000256" key="6">
    <source>
        <dbReference type="ARBA" id="ARBA00023163"/>
    </source>
</evidence>
<dbReference type="GO" id="GO:0045892">
    <property type="term" value="P:negative regulation of DNA-templated transcription"/>
    <property type="evidence" value="ECO:0007669"/>
    <property type="project" value="TreeGrafter"/>
</dbReference>
<dbReference type="Pfam" id="PF01475">
    <property type="entry name" value="FUR"/>
    <property type="match status" value="1"/>
</dbReference>
<dbReference type="SUPFAM" id="SSF46785">
    <property type="entry name" value="Winged helix' DNA-binding domain"/>
    <property type="match status" value="1"/>
</dbReference>
<dbReference type="GO" id="GO:0008270">
    <property type="term" value="F:zinc ion binding"/>
    <property type="evidence" value="ECO:0007669"/>
    <property type="project" value="TreeGrafter"/>
</dbReference>
<keyword evidence="10" id="KW-1185">Reference proteome</keyword>
<feature type="binding site" evidence="7">
    <location>
        <position position="93"/>
    </location>
    <ligand>
        <name>Zn(2+)</name>
        <dbReference type="ChEBI" id="CHEBI:29105"/>
    </ligand>
</feature>
<evidence type="ECO:0000313" key="9">
    <source>
        <dbReference type="EMBL" id="RPF46612.1"/>
    </source>
</evidence>
<evidence type="ECO:0000256" key="5">
    <source>
        <dbReference type="ARBA" id="ARBA00023125"/>
    </source>
</evidence>
<accession>A0A3N5BET6</accession>
<dbReference type="InterPro" id="IPR036390">
    <property type="entry name" value="WH_DNA-bd_sf"/>
</dbReference>
<dbReference type="InterPro" id="IPR036388">
    <property type="entry name" value="WH-like_DNA-bd_sf"/>
</dbReference>
<feature type="binding site" evidence="7">
    <location>
        <position position="133"/>
    </location>
    <ligand>
        <name>Zn(2+)</name>
        <dbReference type="ChEBI" id="CHEBI:29105"/>
    </ligand>
</feature>
<keyword evidence="3 7" id="KW-0862">Zinc</keyword>
<keyword evidence="6" id="KW-0804">Transcription</keyword>
<gene>
    <name evidence="9" type="ORF">EDD75_0860</name>
</gene>
<sequence length="141" mass="15730">MNLAGILAGLKEKGLKLTPQRQQIVRVLLREKRPLSAKEIGELVNKRFPGIGLGTVYRTLDTLKELGLVSEVVFPDGGRRFELRREHRHHLICLGCGRVVSFPFCPDDCVMRVAAANPDFEIHGHSFSVFGYCGECRKAGN</sequence>
<dbReference type="PANTHER" id="PTHR33202">
    <property type="entry name" value="ZINC UPTAKE REGULATION PROTEIN"/>
    <property type="match status" value="1"/>
</dbReference>
<feature type="binding site" evidence="8">
    <location>
        <position position="87"/>
    </location>
    <ligand>
        <name>Fe cation</name>
        <dbReference type="ChEBI" id="CHEBI:24875"/>
    </ligand>
</feature>
<feature type="binding site" evidence="7">
    <location>
        <position position="136"/>
    </location>
    <ligand>
        <name>Zn(2+)</name>
        <dbReference type="ChEBI" id="CHEBI:29105"/>
    </ligand>
</feature>
<reference evidence="9 10" key="1">
    <citation type="submission" date="2018-11" db="EMBL/GenBank/DDBJ databases">
        <title>Genomic Encyclopedia of Type Strains, Phase IV (KMG-IV): sequencing the most valuable type-strain genomes for metagenomic binning, comparative biology and taxonomic classification.</title>
        <authorList>
            <person name="Goeker M."/>
        </authorList>
    </citation>
    <scope>NUCLEOTIDE SEQUENCE [LARGE SCALE GENOMIC DNA]</scope>
    <source>
        <strain evidence="9 10">DSM 102936</strain>
    </source>
</reference>
<dbReference type="CDD" id="cd07153">
    <property type="entry name" value="Fur_like"/>
    <property type="match status" value="1"/>
</dbReference>
<evidence type="ECO:0000256" key="3">
    <source>
        <dbReference type="ARBA" id="ARBA00022833"/>
    </source>
</evidence>
<name>A0A3N5BET6_9THEO</name>
<keyword evidence="4" id="KW-0805">Transcription regulation</keyword>